<dbReference type="GO" id="GO:0005576">
    <property type="term" value="C:extracellular region"/>
    <property type="evidence" value="ECO:0007669"/>
    <property type="project" value="InterPro"/>
</dbReference>
<organism evidence="2 3">
    <name type="scientific">Lottia gigantea</name>
    <name type="common">Giant owl limpet</name>
    <dbReference type="NCBI Taxonomy" id="225164"/>
    <lineage>
        <taxon>Eukaryota</taxon>
        <taxon>Metazoa</taxon>
        <taxon>Spiralia</taxon>
        <taxon>Lophotrochozoa</taxon>
        <taxon>Mollusca</taxon>
        <taxon>Gastropoda</taxon>
        <taxon>Patellogastropoda</taxon>
        <taxon>Lottioidea</taxon>
        <taxon>Lottiidae</taxon>
        <taxon>Lottia</taxon>
    </lineage>
</organism>
<evidence type="ECO:0000256" key="1">
    <source>
        <dbReference type="SAM" id="SignalP"/>
    </source>
</evidence>
<dbReference type="Proteomes" id="UP000030746">
    <property type="component" value="Unassembled WGS sequence"/>
</dbReference>
<dbReference type="AlphaFoldDB" id="V3ZIS7"/>
<dbReference type="KEGG" id="lgi:LOTGIDRAFT_155462"/>
<sequence length="209" mass="23395">MIALLVLAFVAVSTAQDPPRCCIDKEFEAYLDEAGSFVSAQDKEFHPLKGYTTVAYDYYAKKMSLRVHNTFENGTEIAGTLIFDYENKLEYAIYKRKCTIYKLPLPMRSPCISDNATYDGELTMGYGAHTLKLHTWKDVQPGTNFPVKLSVSIDGCVPVVESIYVDTPKAKSEIVYIISNFHAGIKNRKRFTIPNSCHGVTVKESTLIG</sequence>
<dbReference type="EMBL" id="KB203566">
    <property type="protein sequence ID" value="ESO84137.1"/>
    <property type="molecule type" value="Genomic_DNA"/>
</dbReference>
<evidence type="ECO:0008006" key="4">
    <source>
        <dbReference type="Google" id="ProtNLM"/>
    </source>
</evidence>
<dbReference type="CTD" id="20236714"/>
<dbReference type="Pfam" id="PF00811">
    <property type="entry name" value="Ependymin"/>
    <property type="match status" value="1"/>
</dbReference>
<reference evidence="2 3" key="1">
    <citation type="journal article" date="2013" name="Nature">
        <title>Insights into bilaterian evolution from three spiralian genomes.</title>
        <authorList>
            <person name="Simakov O."/>
            <person name="Marletaz F."/>
            <person name="Cho S.J."/>
            <person name="Edsinger-Gonzales E."/>
            <person name="Havlak P."/>
            <person name="Hellsten U."/>
            <person name="Kuo D.H."/>
            <person name="Larsson T."/>
            <person name="Lv J."/>
            <person name="Arendt D."/>
            <person name="Savage R."/>
            <person name="Osoegawa K."/>
            <person name="de Jong P."/>
            <person name="Grimwood J."/>
            <person name="Chapman J.A."/>
            <person name="Shapiro H."/>
            <person name="Aerts A."/>
            <person name="Otillar R.P."/>
            <person name="Terry A.Y."/>
            <person name="Boore J.L."/>
            <person name="Grigoriev I.V."/>
            <person name="Lindberg D.R."/>
            <person name="Seaver E.C."/>
            <person name="Weisblat D.A."/>
            <person name="Putnam N.H."/>
            <person name="Rokhsar D.S."/>
        </authorList>
    </citation>
    <scope>NUCLEOTIDE SEQUENCE [LARGE SCALE GENOMIC DNA]</scope>
</reference>
<dbReference type="GO" id="GO:0007160">
    <property type="term" value="P:cell-matrix adhesion"/>
    <property type="evidence" value="ECO:0007669"/>
    <property type="project" value="InterPro"/>
</dbReference>
<dbReference type="PANTHER" id="PTHR10697">
    <property type="entry name" value="MAMMALIAN EPENDYMIN-RELATED PROTEIN 1"/>
    <property type="match status" value="1"/>
</dbReference>
<dbReference type="HOGENOM" id="CLU_100754_0_0_1"/>
<protein>
    <recommendedName>
        <fullName evidence="4">MD-2-related lipid-recognition domain-containing protein</fullName>
    </recommendedName>
</protein>
<dbReference type="GO" id="GO:0005764">
    <property type="term" value="C:lysosome"/>
    <property type="evidence" value="ECO:0007669"/>
    <property type="project" value="TreeGrafter"/>
</dbReference>
<dbReference type="PANTHER" id="PTHR10697:SF13">
    <property type="entry name" value="RICIN B LECTIN DOMAIN-CONTAINING PROTEIN"/>
    <property type="match status" value="1"/>
</dbReference>
<dbReference type="OrthoDB" id="6103577at2759"/>
<dbReference type="GO" id="GO:0005509">
    <property type="term" value="F:calcium ion binding"/>
    <property type="evidence" value="ECO:0007669"/>
    <property type="project" value="InterPro"/>
</dbReference>
<gene>
    <name evidence="2" type="ORF">LOTGIDRAFT_155462</name>
</gene>
<feature type="signal peptide" evidence="1">
    <location>
        <begin position="1"/>
        <end position="15"/>
    </location>
</feature>
<accession>V3ZIS7</accession>
<proteinExistence type="predicted"/>
<evidence type="ECO:0000313" key="3">
    <source>
        <dbReference type="Proteomes" id="UP000030746"/>
    </source>
</evidence>
<feature type="chain" id="PRO_5012723264" description="MD-2-related lipid-recognition domain-containing protein" evidence="1">
    <location>
        <begin position="16"/>
        <end position="209"/>
    </location>
</feature>
<keyword evidence="3" id="KW-1185">Reference proteome</keyword>
<dbReference type="RefSeq" id="XP_009065263.1">
    <property type="nucleotide sequence ID" value="XM_009067015.1"/>
</dbReference>
<dbReference type="GeneID" id="20236714"/>
<name>V3ZIS7_LOTGI</name>
<keyword evidence="1" id="KW-0732">Signal</keyword>
<dbReference type="InterPro" id="IPR001299">
    <property type="entry name" value="Ependymin"/>
</dbReference>
<dbReference type="OMA" id="MMRIEAT"/>
<evidence type="ECO:0000313" key="2">
    <source>
        <dbReference type="EMBL" id="ESO84137.1"/>
    </source>
</evidence>